<dbReference type="AlphaFoldDB" id="A0A1I0TTR3"/>
<dbReference type="Gene3D" id="2.70.70.10">
    <property type="entry name" value="Glucose Permease (Domain IIA)"/>
    <property type="match status" value="1"/>
</dbReference>
<keyword evidence="2" id="KW-0812">Transmembrane</keyword>
<keyword evidence="2" id="KW-1133">Transmembrane helix</keyword>
<dbReference type="PANTHER" id="PTHR21666:SF270">
    <property type="entry name" value="MUREIN HYDROLASE ACTIVATOR ENVC"/>
    <property type="match status" value="1"/>
</dbReference>
<dbReference type="GeneID" id="85487895"/>
<sequence length="278" mass="28595">MVQLLPRRPARSGDSPEGEVVGPGAAAAPTPPDAATTDTVPVRTVSVQALAIVLVLAAVVFVVQVTRPGPTTQPAAAPVATGDLRPSFLVETERNLGPLRQIAKANRATAEEEYAAALAVLATAASASEKDRRLAELPPAAVGLRVGSYALPARGTYTSPFGPRWGTMHRGIDIAGPIGTPIVSVADGQVIEAGPASGFGLWVRVRHDDGTVSIYGHVDTLVAVAGQRVSAGQQIATMGNRGDSTGPHLHFETVVDGTHVDPELWLIGRGISLGPTGD</sequence>
<dbReference type="CDD" id="cd12797">
    <property type="entry name" value="M23_peptidase"/>
    <property type="match status" value="1"/>
</dbReference>
<dbReference type="PANTHER" id="PTHR21666">
    <property type="entry name" value="PEPTIDASE-RELATED"/>
    <property type="match status" value="1"/>
</dbReference>
<gene>
    <name evidence="4" type="ORF">SAMN05444374_109161</name>
</gene>
<dbReference type="Pfam" id="PF01551">
    <property type="entry name" value="Peptidase_M23"/>
    <property type="match status" value="1"/>
</dbReference>
<feature type="compositionally biased region" description="Low complexity" evidence="1">
    <location>
        <begin position="18"/>
        <end position="37"/>
    </location>
</feature>
<dbReference type="InterPro" id="IPR050570">
    <property type="entry name" value="Cell_wall_metabolism_enzyme"/>
</dbReference>
<keyword evidence="4" id="KW-0378">Hydrolase</keyword>
<keyword evidence="2" id="KW-0472">Membrane</keyword>
<feature type="region of interest" description="Disordered" evidence="1">
    <location>
        <begin position="1"/>
        <end position="37"/>
    </location>
</feature>
<evidence type="ECO:0000313" key="5">
    <source>
        <dbReference type="Proteomes" id="UP000182054"/>
    </source>
</evidence>
<dbReference type="InterPro" id="IPR016047">
    <property type="entry name" value="M23ase_b-sheet_dom"/>
</dbReference>
<dbReference type="EMBL" id="FOJN01000009">
    <property type="protein sequence ID" value="SFA55184.1"/>
    <property type="molecule type" value="Genomic_DNA"/>
</dbReference>
<evidence type="ECO:0000256" key="2">
    <source>
        <dbReference type="SAM" id="Phobius"/>
    </source>
</evidence>
<protein>
    <submittedName>
        <fullName evidence="4">Murein DD-endopeptidase MepM and murein hydrolase activator NlpD, contain LysM domain</fullName>
    </submittedName>
</protein>
<reference evidence="4 5" key="1">
    <citation type="submission" date="2016-10" db="EMBL/GenBank/DDBJ databases">
        <authorList>
            <person name="de Groot N.N."/>
        </authorList>
    </citation>
    <scope>NUCLEOTIDE SEQUENCE [LARGE SCALE GENOMIC DNA]</scope>
    <source>
        <strain evidence="4 5">DSM 44908</strain>
    </source>
</reference>
<dbReference type="InterPro" id="IPR011055">
    <property type="entry name" value="Dup_hybrid_motif"/>
</dbReference>
<proteinExistence type="predicted"/>
<feature type="domain" description="M23ase beta-sheet core" evidence="3">
    <location>
        <begin position="168"/>
        <end position="262"/>
    </location>
</feature>
<dbReference type="GO" id="GO:0004222">
    <property type="term" value="F:metalloendopeptidase activity"/>
    <property type="evidence" value="ECO:0007669"/>
    <property type="project" value="TreeGrafter"/>
</dbReference>
<evidence type="ECO:0000256" key="1">
    <source>
        <dbReference type="SAM" id="MobiDB-lite"/>
    </source>
</evidence>
<accession>A0A1I0TTR3</accession>
<name>A0A1I0TTR3_9NOCA</name>
<dbReference type="SUPFAM" id="SSF51261">
    <property type="entry name" value="Duplicated hybrid motif"/>
    <property type="match status" value="1"/>
</dbReference>
<organism evidence="4 5">
    <name type="scientific">Rhodococcoides kroppenstedtii</name>
    <dbReference type="NCBI Taxonomy" id="293050"/>
    <lineage>
        <taxon>Bacteria</taxon>
        <taxon>Bacillati</taxon>
        <taxon>Actinomycetota</taxon>
        <taxon>Actinomycetes</taxon>
        <taxon>Mycobacteriales</taxon>
        <taxon>Nocardiaceae</taxon>
        <taxon>Rhodococcoides</taxon>
    </lineage>
</organism>
<evidence type="ECO:0000259" key="3">
    <source>
        <dbReference type="Pfam" id="PF01551"/>
    </source>
</evidence>
<feature type="transmembrane region" description="Helical" evidence="2">
    <location>
        <begin position="45"/>
        <end position="63"/>
    </location>
</feature>
<dbReference type="Proteomes" id="UP000182054">
    <property type="component" value="Unassembled WGS sequence"/>
</dbReference>
<dbReference type="RefSeq" id="WP_235606331.1">
    <property type="nucleotide sequence ID" value="NZ_FOJN01000009.1"/>
</dbReference>
<evidence type="ECO:0000313" key="4">
    <source>
        <dbReference type="EMBL" id="SFA55184.1"/>
    </source>
</evidence>